<evidence type="ECO:0000256" key="10">
    <source>
        <dbReference type="ARBA" id="ARBA00048248"/>
    </source>
</evidence>
<evidence type="ECO:0000256" key="2">
    <source>
        <dbReference type="ARBA" id="ARBA00013160"/>
    </source>
</evidence>
<dbReference type="InterPro" id="IPR014729">
    <property type="entry name" value="Rossmann-like_a/b/a_fold"/>
</dbReference>
<keyword evidence="5 12" id="KW-0547">Nucleotide-binding</keyword>
<dbReference type="FunFam" id="3.40.50.620:FF:000061">
    <property type="entry name" value="Tyrosine--tRNA ligase"/>
    <property type="match status" value="1"/>
</dbReference>
<evidence type="ECO:0000256" key="11">
    <source>
        <dbReference type="NCBIfam" id="TIGR00234"/>
    </source>
</evidence>
<dbReference type="AlphaFoldDB" id="A0A0G0DG13"/>
<evidence type="ECO:0000256" key="12">
    <source>
        <dbReference type="RuleBase" id="RU363036"/>
    </source>
</evidence>
<dbReference type="GO" id="GO:0004831">
    <property type="term" value="F:tyrosine-tRNA ligase activity"/>
    <property type="evidence" value="ECO:0007669"/>
    <property type="project" value="UniProtKB-UniRule"/>
</dbReference>
<organism evidence="13 14">
    <name type="scientific">Candidatus Nomurabacteria bacterium GW2011_GWC2_35_8</name>
    <dbReference type="NCBI Taxonomy" id="1618752"/>
    <lineage>
        <taxon>Bacteria</taxon>
        <taxon>Candidatus Nomuraibacteriota</taxon>
    </lineage>
</organism>
<dbReference type="PANTHER" id="PTHR11766:SF1">
    <property type="entry name" value="TYROSINE--TRNA LIGASE"/>
    <property type="match status" value="1"/>
</dbReference>
<evidence type="ECO:0000256" key="4">
    <source>
        <dbReference type="ARBA" id="ARBA00022598"/>
    </source>
</evidence>
<dbReference type="PANTHER" id="PTHR11766">
    <property type="entry name" value="TYROSYL-TRNA SYNTHETASE"/>
    <property type="match status" value="1"/>
</dbReference>
<evidence type="ECO:0000256" key="3">
    <source>
        <dbReference type="ARBA" id="ARBA00022490"/>
    </source>
</evidence>
<keyword evidence="3" id="KW-0963">Cytoplasm</keyword>
<dbReference type="NCBIfam" id="TIGR00234">
    <property type="entry name" value="tyrS"/>
    <property type="match status" value="1"/>
</dbReference>
<evidence type="ECO:0000313" key="13">
    <source>
        <dbReference type="EMBL" id="KKP87676.1"/>
    </source>
</evidence>
<reference evidence="13 14" key="1">
    <citation type="journal article" date="2015" name="Nature">
        <title>rRNA introns, odd ribosomes, and small enigmatic genomes across a large radiation of phyla.</title>
        <authorList>
            <person name="Brown C.T."/>
            <person name="Hug L.A."/>
            <person name="Thomas B.C."/>
            <person name="Sharon I."/>
            <person name="Castelle C.J."/>
            <person name="Singh A."/>
            <person name="Wilkins M.J."/>
            <person name="Williams K.H."/>
            <person name="Banfield J.F."/>
        </authorList>
    </citation>
    <scope>NUCLEOTIDE SEQUENCE [LARGE SCALE GENOMIC DNA]</scope>
</reference>
<keyword evidence="4 12" id="KW-0436">Ligase</keyword>
<comment type="similarity">
    <text evidence="12">Belongs to the class-I aminoacyl-tRNA synthetase family.</text>
</comment>
<evidence type="ECO:0000256" key="9">
    <source>
        <dbReference type="ARBA" id="ARBA00023146"/>
    </source>
</evidence>
<keyword evidence="8 12" id="KW-0648">Protein biosynthesis</keyword>
<dbReference type="EC" id="6.1.1.1" evidence="2 11"/>
<evidence type="ECO:0000256" key="1">
    <source>
        <dbReference type="ARBA" id="ARBA00011738"/>
    </source>
</evidence>
<comment type="subunit">
    <text evidence="1">Homodimer.</text>
</comment>
<evidence type="ECO:0000256" key="8">
    <source>
        <dbReference type="ARBA" id="ARBA00022917"/>
    </source>
</evidence>
<dbReference type="PATRIC" id="fig|1618752.3.peg.562"/>
<dbReference type="PROSITE" id="PS00178">
    <property type="entry name" value="AA_TRNA_LIGASE_I"/>
    <property type="match status" value="1"/>
</dbReference>
<proteinExistence type="inferred from homology"/>
<evidence type="ECO:0000256" key="5">
    <source>
        <dbReference type="ARBA" id="ARBA00022741"/>
    </source>
</evidence>
<dbReference type="EMBL" id="LBQZ01000041">
    <property type="protein sequence ID" value="KKP87676.1"/>
    <property type="molecule type" value="Genomic_DNA"/>
</dbReference>
<dbReference type="GO" id="GO:0005524">
    <property type="term" value="F:ATP binding"/>
    <property type="evidence" value="ECO:0007669"/>
    <property type="project" value="UniProtKB-KW"/>
</dbReference>
<protein>
    <recommendedName>
        <fullName evidence="2 11">Tyrosine--tRNA ligase</fullName>
        <ecNumber evidence="2 11">6.1.1.1</ecNumber>
    </recommendedName>
</protein>
<accession>A0A0G0DG13</accession>
<dbReference type="Proteomes" id="UP000034798">
    <property type="component" value="Unassembled WGS sequence"/>
</dbReference>
<dbReference type="PRINTS" id="PR01040">
    <property type="entry name" value="TRNASYNTHTYR"/>
</dbReference>
<comment type="catalytic activity">
    <reaction evidence="10">
        <text>tRNA(Tyr) + L-tyrosine + ATP = L-tyrosyl-tRNA(Tyr) + AMP + diphosphate + H(+)</text>
        <dbReference type="Rhea" id="RHEA:10220"/>
        <dbReference type="Rhea" id="RHEA-COMP:9706"/>
        <dbReference type="Rhea" id="RHEA-COMP:9707"/>
        <dbReference type="ChEBI" id="CHEBI:15378"/>
        <dbReference type="ChEBI" id="CHEBI:30616"/>
        <dbReference type="ChEBI" id="CHEBI:33019"/>
        <dbReference type="ChEBI" id="CHEBI:58315"/>
        <dbReference type="ChEBI" id="CHEBI:78442"/>
        <dbReference type="ChEBI" id="CHEBI:78536"/>
        <dbReference type="ChEBI" id="CHEBI:456215"/>
        <dbReference type="EC" id="6.1.1.1"/>
    </reaction>
</comment>
<evidence type="ECO:0000256" key="7">
    <source>
        <dbReference type="ARBA" id="ARBA00022884"/>
    </source>
</evidence>
<dbReference type="InterPro" id="IPR001412">
    <property type="entry name" value="aa-tRNA-synth_I_CS"/>
</dbReference>
<keyword evidence="6 12" id="KW-0067">ATP-binding</keyword>
<dbReference type="SUPFAM" id="SSF52374">
    <property type="entry name" value="Nucleotidylyl transferase"/>
    <property type="match status" value="1"/>
</dbReference>
<keyword evidence="9 12" id="KW-0030">Aminoacyl-tRNA synthetase</keyword>
<dbReference type="Gene3D" id="1.10.240.10">
    <property type="entry name" value="Tyrosyl-Transfer RNA Synthetase"/>
    <property type="match status" value="1"/>
</dbReference>
<sequence>MITPEKQLEIIKRWAVEVISEKELLAKFEKSVKKNTPLKIKAGFDPTAPDIHLGHTVLLEKMRQFQELGHEILFLIGDFTGMIGDPTGRSETRKPLTREDILKNAETYKKQVFKILDPEKTKVMFNSEWLAKMDAMDIVKLGAMQTVARMLEREDFKKRFENQQDITILEFYYPLFQGYDSVHLKADVELGGTDQKFNILMGRTLQRKMGVEEQAVVLMPLLEGLDGVNKMSKSLGNYIGITEQPKDMFGKIMSIND</sequence>
<dbReference type="InterPro" id="IPR024088">
    <property type="entry name" value="Tyr-tRNA-ligase_bac-type"/>
</dbReference>
<feature type="non-terminal residue" evidence="13">
    <location>
        <position position="257"/>
    </location>
</feature>
<evidence type="ECO:0000313" key="14">
    <source>
        <dbReference type="Proteomes" id="UP000034798"/>
    </source>
</evidence>
<dbReference type="Gene3D" id="3.40.50.620">
    <property type="entry name" value="HUPs"/>
    <property type="match status" value="1"/>
</dbReference>
<dbReference type="Pfam" id="PF00579">
    <property type="entry name" value="tRNA-synt_1b"/>
    <property type="match status" value="1"/>
</dbReference>
<dbReference type="InterPro" id="IPR002307">
    <property type="entry name" value="Tyr-tRNA-ligase"/>
</dbReference>
<keyword evidence="7" id="KW-0694">RNA-binding</keyword>
<dbReference type="GO" id="GO:0003723">
    <property type="term" value="F:RNA binding"/>
    <property type="evidence" value="ECO:0007669"/>
    <property type="project" value="UniProtKB-KW"/>
</dbReference>
<dbReference type="CDD" id="cd00805">
    <property type="entry name" value="TyrRS_core"/>
    <property type="match status" value="1"/>
</dbReference>
<dbReference type="InterPro" id="IPR002305">
    <property type="entry name" value="aa-tRNA-synth_Ic"/>
</dbReference>
<dbReference type="GO" id="GO:0006437">
    <property type="term" value="P:tyrosyl-tRNA aminoacylation"/>
    <property type="evidence" value="ECO:0007669"/>
    <property type="project" value="UniProtKB-UniRule"/>
</dbReference>
<evidence type="ECO:0000256" key="6">
    <source>
        <dbReference type="ARBA" id="ARBA00022840"/>
    </source>
</evidence>
<dbReference type="GO" id="GO:0005829">
    <property type="term" value="C:cytosol"/>
    <property type="evidence" value="ECO:0007669"/>
    <property type="project" value="TreeGrafter"/>
</dbReference>
<name>A0A0G0DG13_9BACT</name>
<gene>
    <name evidence="13" type="ORF">UR91_C0041G0005</name>
</gene>
<comment type="caution">
    <text evidence="13">The sequence shown here is derived from an EMBL/GenBank/DDBJ whole genome shotgun (WGS) entry which is preliminary data.</text>
</comment>